<dbReference type="InterPro" id="IPR003395">
    <property type="entry name" value="RecF/RecN/SMC_N"/>
</dbReference>
<dbReference type="InterPro" id="IPR027417">
    <property type="entry name" value="P-loop_NTPase"/>
</dbReference>
<dbReference type="Gene3D" id="1.10.287.1490">
    <property type="match status" value="1"/>
</dbReference>
<evidence type="ECO:0000259" key="2">
    <source>
        <dbReference type="Pfam" id="PF02463"/>
    </source>
</evidence>
<dbReference type="Pfam" id="PF02463">
    <property type="entry name" value="SMC_N"/>
    <property type="match status" value="1"/>
</dbReference>
<feature type="coiled-coil region" evidence="1">
    <location>
        <begin position="547"/>
        <end position="588"/>
    </location>
</feature>
<gene>
    <name evidence="3" type="ORF">A3J48_02525</name>
</gene>
<feature type="domain" description="RecF/RecN/SMC N-terminal" evidence="2">
    <location>
        <begin position="2"/>
        <end position="748"/>
    </location>
</feature>
<keyword evidence="1" id="KW-0175">Coiled coil</keyword>
<proteinExistence type="predicted"/>
<organism evidence="3 4">
    <name type="scientific">Candidatus Doudnabacteria bacterium RIFCSPHIGHO2_02_FULL_46_11</name>
    <dbReference type="NCBI Taxonomy" id="1817832"/>
    <lineage>
        <taxon>Bacteria</taxon>
        <taxon>Candidatus Doudnaibacteriota</taxon>
    </lineage>
</organism>
<comment type="caution">
    <text evidence="3">The sequence shown here is derived from an EMBL/GenBank/DDBJ whole genome shotgun (WGS) entry which is preliminary data.</text>
</comment>
<sequence>MYLKRLEIQGFKSFAHKTDLAFQPGITAIVGPNGSGKSNISDAVRWVLGEQSKLLLRGKRAEDVIFAGSAQRMRSSVAHASVIFDNQDKKLPVDSAEVVITRRLHRDGSSEYLINNEQMRLMDISELLEKAGFAQSRYTVIGQGIIDQFLLQGPAEIKSVIEEAAGLAPFYEKHQKTVRRLTATRENLTQVSALTAEIEPRLRTLRRQAKKLEQRSEIEKQWKDLLSGRLLFIFANLQKDKSNLTGQINELETKIKQLEGAVQKFFRSVEESDQNSTKRSQTITALQQSIVNEQRQKERLQLELAELRVKMGANLSNPQKDLAALHGRRDDLRRQQAELSSQVEDFEKNILETEQDIKEIVDILNSSKPDLVPRFNQISDRFLNNQKQLIKKMISQKQDLARAIARIEAEIGAGGSDFQEAADKLDKIIQVHEKSLNKLQADLQNELTNISAYTSGRQEADKKIRKEEQDLNRLRSEQNNFKIELARIETKQEEEERSATEDLGANFKEIIKGTAQVQDAAADEQISYLKRQLEQIGGLDEQTAREYEETEERYSYLTGQVRDLEAAATDLETVLEELNAVIKEKFNEAFSIISAKFSDYFRVLFNGGKADLKKIKNQISKIKNEDGTDEEDEEEQEKKIEPNQDIIGIDISATPPGKKLSSISALSGGERTLTTIALLIALLDAYPSPFVVLDEVDAALDESNSIRFAKILGTLSDRTQFITITHNRETMRRAHTLYGVTMNDSGVSQILSIKFDDSLTYAQE</sequence>
<evidence type="ECO:0000313" key="4">
    <source>
        <dbReference type="Proteomes" id="UP000176786"/>
    </source>
</evidence>
<reference evidence="3 4" key="1">
    <citation type="journal article" date="2016" name="Nat. Commun.">
        <title>Thousands of microbial genomes shed light on interconnected biogeochemical processes in an aquifer system.</title>
        <authorList>
            <person name="Anantharaman K."/>
            <person name="Brown C.T."/>
            <person name="Hug L.A."/>
            <person name="Sharon I."/>
            <person name="Castelle C.J."/>
            <person name="Probst A.J."/>
            <person name="Thomas B.C."/>
            <person name="Singh A."/>
            <person name="Wilkins M.J."/>
            <person name="Karaoz U."/>
            <person name="Brodie E.L."/>
            <person name="Williams K.H."/>
            <person name="Hubbard S.S."/>
            <person name="Banfield J.F."/>
        </authorList>
    </citation>
    <scope>NUCLEOTIDE SEQUENCE [LARGE SCALE GENOMIC DNA]</scope>
</reference>
<name>A0A1F5P9K5_9BACT</name>
<protein>
    <recommendedName>
        <fullName evidence="2">RecF/RecN/SMC N-terminal domain-containing protein</fullName>
    </recommendedName>
</protein>
<dbReference type="AlphaFoldDB" id="A0A1F5P9K5"/>
<dbReference type="Proteomes" id="UP000176786">
    <property type="component" value="Unassembled WGS sequence"/>
</dbReference>
<dbReference type="SUPFAM" id="SSF52540">
    <property type="entry name" value="P-loop containing nucleoside triphosphate hydrolases"/>
    <property type="match status" value="1"/>
</dbReference>
<feature type="coiled-coil region" evidence="1">
    <location>
        <begin position="234"/>
        <end position="491"/>
    </location>
</feature>
<dbReference type="STRING" id="1817832.A3J48_02525"/>
<evidence type="ECO:0000313" key="3">
    <source>
        <dbReference type="EMBL" id="OGE86350.1"/>
    </source>
</evidence>
<dbReference type="EMBL" id="MFES01000003">
    <property type="protein sequence ID" value="OGE86350.1"/>
    <property type="molecule type" value="Genomic_DNA"/>
</dbReference>
<evidence type="ECO:0000256" key="1">
    <source>
        <dbReference type="SAM" id="Coils"/>
    </source>
</evidence>
<accession>A0A1F5P9K5</accession>
<dbReference type="PANTHER" id="PTHR43977">
    <property type="entry name" value="STRUCTURAL MAINTENANCE OF CHROMOSOMES PROTEIN 3"/>
    <property type="match status" value="1"/>
</dbReference>
<dbReference type="Gene3D" id="3.40.50.300">
    <property type="entry name" value="P-loop containing nucleotide triphosphate hydrolases"/>
    <property type="match status" value="2"/>
</dbReference>